<sequence>MKQLTIRARNLIYKFNLSHSHVITEKIGMTLNYEEGNYRQSELVRIIREAVVHFALTKKEIQKYKDDDDFGEMQRKAWERISKAHKNSKGDYGELLLFIILTIFFPSEKFVTKVRLRSSTKDQIKGFDCAHFSIENGKAVLWLGEAKFHQQFSGAITDAIKSIHEHCKIDYLRDEISILGSNIELNESFHEYDKINDILNGGVTSI</sequence>
<accession>A0ABU3H6L4</accession>
<evidence type="ECO:0000313" key="2">
    <source>
        <dbReference type="EMBL" id="MDT3426439.1"/>
    </source>
</evidence>
<dbReference type="Pfam" id="PF08878">
    <property type="entry name" value="HamA"/>
    <property type="match status" value="1"/>
</dbReference>
<protein>
    <recommendedName>
        <fullName evidence="1">Anti-bacteriophage protein A/HamA C-terminal domain-containing protein</fullName>
    </recommendedName>
</protein>
<dbReference type="Proteomes" id="UP001248709">
    <property type="component" value="Unassembled WGS sequence"/>
</dbReference>
<dbReference type="RefSeq" id="WP_198027757.1">
    <property type="nucleotide sequence ID" value="NZ_JAUSUY010000007.1"/>
</dbReference>
<evidence type="ECO:0000259" key="1">
    <source>
        <dbReference type="Pfam" id="PF08878"/>
    </source>
</evidence>
<name>A0ABU3H6L4_9BACL</name>
<organism evidence="2 3">
    <name type="scientific">Paenibacillus forsythiae</name>
    <dbReference type="NCBI Taxonomy" id="365616"/>
    <lineage>
        <taxon>Bacteria</taxon>
        <taxon>Bacillati</taxon>
        <taxon>Bacillota</taxon>
        <taxon>Bacilli</taxon>
        <taxon>Bacillales</taxon>
        <taxon>Paenibacillaceae</taxon>
        <taxon>Paenibacillus</taxon>
    </lineage>
</organism>
<proteinExistence type="predicted"/>
<reference evidence="2 3" key="1">
    <citation type="submission" date="2023-07" db="EMBL/GenBank/DDBJ databases">
        <title>Genomic Encyclopedia of Type Strains, Phase IV (KMG-IV): sequencing the most valuable type-strain genomes for metagenomic binning, comparative biology and taxonomic classification.</title>
        <authorList>
            <person name="Goeker M."/>
        </authorList>
    </citation>
    <scope>NUCLEOTIDE SEQUENCE [LARGE SCALE GENOMIC DNA]</scope>
    <source>
        <strain evidence="2 3">T98</strain>
    </source>
</reference>
<evidence type="ECO:0000313" key="3">
    <source>
        <dbReference type="Proteomes" id="UP001248709"/>
    </source>
</evidence>
<comment type="caution">
    <text evidence="2">The sequence shown here is derived from an EMBL/GenBank/DDBJ whole genome shotgun (WGS) entry which is preliminary data.</text>
</comment>
<dbReference type="InterPro" id="IPR014976">
    <property type="entry name" value="AbpA_HamA_C"/>
</dbReference>
<gene>
    <name evidence="2" type="ORF">J2Z22_001965</name>
</gene>
<keyword evidence="3" id="KW-1185">Reference proteome</keyword>
<dbReference type="EMBL" id="JAUSUY010000007">
    <property type="protein sequence ID" value="MDT3426439.1"/>
    <property type="molecule type" value="Genomic_DNA"/>
</dbReference>
<feature type="domain" description="Anti-bacteriophage protein A/HamA C-terminal" evidence="1">
    <location>
        <begin position="28"/>
        <end position="201"/>
    </location>
</feature>